<comment type="caution">
    <text evidence="2">The sequence shown here is derived from an EMBL/GenBank/DDBJ whole genome shotgun (WGS) entry which is preliminary data.</text>
</comment>
<keyword evidence="3" id="KW-1185">Reference proteome</keyword>
<dbReference type="OMA" id="GKGCTAF"/>
<dbReference type="InterPro" id="IPR025659">
    <property type="entry name" value="Tubby-like_C"/>
</dbReference>
<dbReference type="SMR" id="A0A1U8F830"/>
<accession>A0A1U8F830</accession>
<sequence>MAKIHPETLKHSSSNSFSFPCYVTSTRETFTILMKSLVYHGNGCTVFNSKGEIIFRVDNYQERNSNEVFLMDLCGQVLFSIKKEKLRLLGRWSGYLSGGFKGKPWFQVRRNWKFSRGNVICNVNLGCEKSFESCYKIQQIDKKSAFRVSNNVGQLVAEVKQKQSSRGFGYGDDVLTLEVEPQVDYSFIVALVTICGLIKRKL</sequence>
<protein>
    <recommendedName>
        <fullName evidence="4">Protein LURP-one-related 11-like</fullName>
    </recommendedName>
</protein>
<dbReference type="Pfam" id="PF04525">
    <property type="entry name" value="LOR"/>
    <property type="match status" value="1"/>
</dbReference>
<dbReference type="Gene3D" id="2.40.160.200">
    <property type="entry name" value="LURP1-related"/>
    <property type="match status" value="1"/>
</dbReference>
<dbReference type="Gramene" id="PHT66206">
    <property type="protein sequence ID" value="PHT66206"/>
    <property type="gene ID" value="T459_30631"/>
</dbReference>
<reference evidence="2 3" key="1">
    <citation type="journal article" date="2014" name="Nat. Genet.">
        <title>Genome sequence of the hot pepper provides insights into the evolution of pungency in Capsicum species.</title>
        <authorList>
            <person name="Kim S."/>
            <person name="Park M."/>
            <person name="Yeom S.I."/>
            <person name="Kim Y.M."/>
            <person name="Lee J.M."/>
            <person name="Lee H.A."/>
            <person name="Seo E."/>
            <person name="Choi J."/>
            <person name="Cheong K."/>
            <person name="Kim K.T."/>
            <person name="Jung K."/>
            <person name="Lee G.W."/>
            <person name="Oh S.K."/>
            <person name="Bae C."/>
            <person name="Kim S.B."/>
            <person name="Lee H.Y."/>
            <person name="Kim S.Y."/>
            <person name="Kim M.S."/>
            <person name="Kang B.C."/>
            <person name="Jo Y.D."/>
            <person name="Yang H.B."/>
            <person name="Jeong H.J."/>
            <person name="Kang W.H."/>
            <person name="Kwon J.K."/>
            <person name="Shin C."/>
            <person name="Lim J.Y."/>
            <person name="Park J.H."/>
            <person name="Huh J.H."/>
            <person name="Kim J.S."/>
            <person name="Kim B.D."/>
            <person name="Cohen O."/>
            <person name="Paran I."/>
            <person name="Suh M.C."/>
            <person name="Lee S.B."/>
            <person name="Kim Y.K."/>
            <person name="Shin Y."/>
            <person name="Noh S.J."/>
            <person name="Park J."/>
            <person name="Seo Y.S."/>
            <person name="Kwon S.Y."/>
            <person name="Kim H.A."/>
            <person name="Park J.M."/>
            <person name="Kim H.J."/>
            <person name="Choi S.B."/>
            <person name="Bosland P.W."/>
            <person name="Reeves G."/>
            <person name="Jo S.H."/>
            <person name="Lee B.W."/>
            <person name="Cho H.T."/>
            <person name="Choi H.S."/>
            <person name="Lee M.S."/>
            <person name="Yu Y."/>
            <person name="Do Choi Y."/>
            <person name="Park B.S."/>
            <person name="van Deynze A."/>
            <person name="Ashrafi H."/>
            <person name="Hill T."/>
            <person name="Kim W.T."/>
            <person name="Pai H.S."/>
            <person name="Ahn H.K."/>
            <person name="Yeam I."/>
            <person name="Giovannoni J.J."/>
            <person name="Rose J.K."/>
            <person name="Sorensen I."/>
            <person name="Lee S.J."/>
            <person name="Kim R.W."/>
            <person name="Choi I.Y."/>
            <person name="Choi B.S."/>
            <person name="Lim J.S."/>
            <person name="Lee Y.H."/>
            <person name="Choi D."/>
        </authorList>
    </citation>
    <scope>NUCLEOTIDE SEQUENCE [LARGE SCALE GENOMIC DNA]</scope>
    <source>
        <strain evidence="3">cv. CM334</strain>
    </source>
</reference>
<dbReference type="EMBL" id="AYRZ02000012">
    <property type="protein sequence ID" value="PHT66206.1"/>
    <property type="molecule type" value="Genomic_DNA"/>
</dbReference>
<dbReference type="OrthoDB" id="652749at2759"/>
<dbReference type="Proteomes" id="UP000222542">
    <property type="component" value="Unassembled WGS sequence"/>
</dbReference>
<dbReference type="PANTHER" id="PTHR31087">
    <property type="match status" value="1"/>
</dbReference>
<dbReference type="PANTHER" id="PTHR31087:SF102">
    <property type="entry name" value="PROTEIN LURP-ONE-RELATED 11-LIKE"/>
    <property type="match status" value="1"/>
</dbReference>
<evidence type="ECO:0000313" key="3">
    <source>
        <dbReference type="Proteomes" id="UP000222542"/>
    </source>
</evidence>
<proteinExistence type="inferred from homology"/>
<dbReference type="STRING" id="4072.A0A1U8F830"/>
<dbReference type="InterPro" id="IPR038595">
    <property type="entry name" value="LOR_sf"/>
</dbReference>
<dbReference type="SUPFAM" id="SSF54518">
    <property type="entry name" value="Tubby C-terminal domain-like"/>
    <property type="match status" value="1"/>
</dbReference>
<evidence type="ECO:0000256" key="1">
    <source>
        <dbReference type="ARBA" id="ARBA00005437"/>
    </source>
</evidence>
<comment type="similarity">
    <text evidence="1">Belongs to the LOR family.</text>
</comment>
<organism evidence="2 3">
    <name type="scientific">Capsicum annuum</name>
    <name type="common">Capsicum pepper</name>
    <dbReference type="NCBI Taxonomy" id="4072"/>
    <lineage>
        <taxon>Eukaryota</taxon>
        <taxon>Viridiplantae</taxon>
        <taxon>Streptophyta</taxon>
        <taxon>Embryophyta</taxon>
        <taxon>Tracheophyta</taxon>
        <taxon>Spermatophyta</taxon>
        <taxon>Magnoliopsida</taxon>
        <taxon>eudicotyledons</taxon>
        <taxon>Gunneridae</taxon>
        <taxon>Pentapetalae</taxon>
        <taxon>asterids</taxon>
        <taxon>lamiids</taxon>
        <taxon>Solanales</taxon>
        <taxon>Solanaceae</taxon>
        <taxon>Solanoideae</taxon>
        <taxon>Capsiceae</taxon>
        <taxon>Capsicum</taxon>
    </lineage>
</organism>
<reference evidence="2 3" key="2">
    <citation type="journal article" date="2017" name="Genome Biol.">
        <title>New reference genome sequences of hot pepper reveal the massive evolution of plant disease-resistance genes by retroduplication.</title>
        <authorList>
            <person name="Kim S."/>
            <person name="Park J."/>
            <person name="Yeom S.I."/>
            <person name="Kim Y.M."/>
            <person name="Seo E."/>
            <person name="Kim K.T."/>
            <person name="Kim M.S."/>
            <person name="Lee J.M."/>
            <person name="Cheong K."/>
            <person name="Shin H.S."/>
            <person name="Kim S.B."/>
            <person name="Han K."/>
            <person name="Lee J."/>
            <person name="Park M."/>
            <person name="Lee H.A."/>
            <person name="Lee H.Y."/>
            <person name="Lee Y."/>
            <person name="Oh S."/>
            <person name="Lee J.H."/>
            <person name="Choi E."/>
            <person name="Choi E."/>
            <person name="Lee S.E."/>
            <person name="Jeon J."/>
            <person name="Kim H."/>
            <person name="Choi G."/>
            <person name="Song H."/>
            <person name="Lee J."/>
            <person name="Lee S.C."/>
            <person name="Kwon J.K."/>
            <person name="Lee H.Y."/>
            <person name="Koo N."/>
            <person name="Hong Y."/>
            <person name="Kim R.W."/>
            <person name="Kang W.H."/>
            <person name="Huh J.H."/>
            <person name="Kang B.C."/>
            <person name="Yang T.J."/>
            <person name="Lee Y.H."/>
            <person name="Bennetzen J.L."/>
            <person name="Choi D."/>
        </authorList>
    </citation>
    <scope>NUCLEOTIDE SEQUENCE [LARGE SCALE GENOMIC DNA]</scope>
    <source>
        <strain evidence="3">cv. CM334</strain>
    </source>
</reference>
<dbReference type="AlphaFoldDB" id="A0A1U8F830"/>
<gene>
    <name evidence="2" type="ORF">T459_30631</name>
</gene>
<evidence type="ECO:0000313" key="2">
    <source>
        <dbReference type="EMBL" id="PHT66206.1"/>
    </source>
</evidence>
<name>A0A1U8F830_CAPAN</name>
<dbReference type="InterPro" id="IPR007612">
    <property type="entry name" value="LOR"/>
</dbReference>
<dbReference type="KEGG" id="cann:107851803"/>
<evidence type="ECO:0008006" key="4">
    <source>
        <dbReference type="Google" id="ProtNLM"/>
    </source>
</evidence>